<evidence type="ECO:0000313" key="5">
    <source>
        <dbReference type="Proteomes" id="UP000037392"/>
    </source>
</evidence>
<feature type="domain" description="FAD-binding PCMH-type" evidence="3">
    <location>
        <begin position="1"/>
        <end position="165"/>
    </location>
</feature>
<dbReference type="GO" id="GO:0016491">
    <property type="term" value="F:oxidoreductase activity"/>
    <property type="evidence" value="ECO:0007669"/>
    <property type="project" value="UniProtKB-KW"/>
</dbReference>
<dbReference type="EMBL" id="ADLK01000011">
    <property type="protein sequence ID" value="KMW22223.1"/>
    <property type="molecule type" value="Genomic_DNA"/>
</dbReference>
<protein>
    <recommendedName>
        <fullName evidence="3">FAD-binding PCMH-type domain-containing protein</fullName>
    </recommendedName>
</protein>
<reference evidence="4 5" key="1">
    <citation type="submission" date="2011-04" db="EMBL/GenBank/DDBJ databases">
        <title>The Genome Sequence of Clostridium citroniae WAL-19142.</title>
        <authorList>
            <consortium name="The Broad Institute Genome Sequencing Platform"/>
            <person name="Earl A."/>
            <person name="Ward D."/>
            <person name="Feldgarden M."/>
            <person name="Gevers D."/>
            <person name="Warren Y.A."/>
            <person name="Tyrrell K.L."/>
            <person name="Citron D.M."/>
            <person name="Goldstein E.J."/>
            <person name="Daigneault M."/>
            <person name="Allen-Vercoe E."/>
            <person name="Young S.K."/>
            <person name="Zeng Q."/>
            <person name="Gargeya S."/>
            <person name="Fitzgerald M."/>
            <person name="Haas B."/>
            <person name="Abouelleil A."/>
            <person name="Alvarado L."/>
            <person name="Arachchi H.M."/>
            <person name="Berlin A."/>
            <person name="Brown A."/>
            <person name="Chapman S.B."/>
            <person name="Chen Z."/>
            <person name="Dunbar C."/>
            <person name="Freedman E."/>
            <person name="Gearin G."/>
            <person name="Gellesch M."/>
            <person name="Goldberg J."/>
            <person name="Griggs A."/>
            <person name="Gujja S."/>
            <person name="Heilman E.R."/>
            <person name="Heiman D."/>
            <person name="Howarth C."/>
            <person name="Larson L."/>
            <person name="Lui A."/>
            <person name="MacDonald P.J."/>
            <person name="Mehta T."/>
            <person name="Montmayeur A."/>
            <person name="Murphy C."/>
            <person name="Neiman D."/>
            <person name="Pearson M."/>
            <person name="Priest M."/>
            <person name="Roberts A."/>
            <person name="Saif S."/>
            <person name="Shea T."/>
            <person name="Shenoy N."/>
            <person name="Sisk P."/>
            <person name="Stolte C."/>
            <person name="Sykes S."/>
            <person name="White J."/>
            <person name="Yandava C."/>
            <person name="Wortman J."/>
            <person name="Nusbaum C."/>
            <person name="Birren B."/>
        </authorList>
    </citation>
    <scope>NUCLEOTIDE SEQUENCE [LARGE SCALE GENOMIC DNA]</scope>
    <source>
        <strain evidence="4 5">WAL-19142</strain>
    </source>
</reference>
<dbReference type="Proteomes" id="UP000037392">
    <property type="component" value="Unassembled WGS sequence"/>
</dbReference>
<evidence type="ECO:0000256" key="1">
    <source>
        <dbReference type="ARBA" id="ARBA00022630"/>
    </source>
</evidence>
<keyword evidence="2" id="KW-0560">Oxidoreductase</keyword>
<dbReference type="InterPro" id="IPR016166">
    <property type="entry name" value="FAD-bd_PCMH"/>
</dbReference>
<gene>
    <name evidence="4" type="ORF">HMPREF9470_01452</name>
</gene>
<dbReference type="PROSITE" id="PS51387">
    <property type="entry name" value="FAD_PCMH"/>
    <property type="match status" value="1"/>
</dbReference>
<sequence>MFRAEDYVKVDSLAEAYELCQKRSSLVVGGMVWLKMTNVTKRTIVDLSGLGLDQIEETGEEFRIGCMSTLRQIETHQGLNQYFGGIFRECTRHIVGVQMRNCATVGGSIYSRFGFSDILTCMMALDTYVELYHGGIMPLSEFAKRPVRRDDKDILVRVIIKKDGRKAAYTTQRNSSTDFPLLACCVSRRGSNWYVAVGARPSKAQVVTITDDGYDSLAQLAREAADSFTYGTNTRGSSRYRRQLASVYIRRLMERLTGRSVTIG</sequence>
<dbReference type="InterPro" id="IPR005107">
    <property type="entry name" value="CO_DH_flav_C"/>
</dbReference>
<dbReference type="InterPro" id="IPR036318">
    <property type="entry name" value="FAD-bd_PCMH-like_sf"/>
</dbReference>
<dbReference type="GeneID" id="93164537"/>
<dbReference type="InterPro" id="IPR002346">
    <property type="entry name" value="Mopterin_DH_FAD-bd"/>
</dbReference>
<dbReference type="OrthoDB" id="9803647at2"/>
<dbReference type="Gene3D" id="3.30.465.10">
    <property type="match status" value="1"/>
</dbReference>
<dbReference type="PANTHER" id="PTHR42659:SF9">
    <property type="entry name" value="XANTHINE DEHYDROGENASE FAD-BINDING SUBUNIT XDHB-RELATED"/>
    <property type="match status" value="1"/>
</dbReference>
<comment type="caution">
    <text evidence="4">The sequence shown here is derived from an EMBL/GenBank/DDBJ whole genome shotgun (WGS) entry which is preliminary data.</text>
</comment>
<dbReference type="InterPro" id="IPR036683">
    <property type="entry name" value="CO_DH_flav_C_dom_sf"/>
</dbReference>
<dbReference type="SUPFAM" id="SSF56176">
    <property type="entry name" value="FAD-binding/transporter-associated domain-like"/>
    <property type="match status" value="1"/>
</dbReference>
<organism evidence="4 5">
    <name type="scientific">[Clostridium] citroniae WAL-19142</name>
    <dbReference type="NCBI Taxonomy" id="742734"/>
    <lineage>
        <taxon>Bacteria</taxon>
        <taxon>Bacillati</taxon>
        <taxon>Bacillota</taxon>
        <taxon>Clostridia</taxon>
        <taxon>Lachnospirales</taxon>
        <taxon>Lachnospiraceae</taxon>
        <taxon>Enterocloster</taxon>
    </lineage>
</organism>
<dbReference type="InterPro" id="IPR016169">
    <property type="entry name" value="FAD-bd_PCMH_sub2"/>
</dbReference>
<keyword evidence="1" id="KW-0285">Flavoprotein</keyword>
<dbReference type="PANTHER" id="PTHR42659">
    <property type="entry name" value="XANTHINE DEHYDROGENASE SUBUNIT C-RELATED"/>
    <property type="match status" value="1"/>
</dbReference>
<accession>A0A0J9CAM2</accession>
<proteinExistence type="predicted"/>
<dbReference type="SMART" id="SM01092">
    <property type="entry name" value="CO_deh_flav_C"/>
    <property type="match status" value="1"/>
</dbReference>
<dbReference type="GO" id="GO:0071949">
    <property type="term" value="F:FAD binding"/>
    <property type="evidence" value="ECO:0007669"/>
    <property type="project" value="InterPro"/>
</dbReference>
<dbReference type="Pfam" id="PF00941">
    <property type="entry name" value="FAD_binding_5"/>
    <property type="match status" value="1"/>
</dbReference>
<dbReference type="SUPFAM" id="SSF55447">
    <property type="entry name" value="CO dehydrogenase flavoprotein C-terminal domain-like"/>
    <property type="match status" value="1"/>
</dbReference>
<dbReference type="AlphaFoldDB" id="A0A0J9CAM2"/>
<name>A0A0J9CAM2_9FIRM</name>
<evidence type="ECO:0000313" key="4">
    <source>
        <dbReference type="EMBL" id="KMW22223.1"/>
    </source>
</evidence>
<dbReference type="Gene3D" id="3.30.390.50">
    <property type="entry name" value="CO dehydrogenase flavoprotein, C-terminal domain"/>
    <property type="match status" value="1"/>
</dbReference>
<dbReference type="PATRIC" id="fig|742734.4.peg.1552"/>
<dbReference type="RefSeq" id="WP_007863251.1">
    <property type="nucleotide sequence ID" value="NZ_KQ235876.1"/>
</dbReference>
<dbReference type="InterPro" id="IPR051312">
    <property type="entry name" value="Diverse_Substr_Oxidored"/>
</dbReference>
<evidence type="ECO:0000259" key="3">
    <source>
        <dbReference type="PROSITE" id="PS51387"/>
    </source>
</evidence>
<evidence type="ECO:0000256" key="2">
    <source>
        <dbReference type="ARBA" id="ARBA00023002"/>
    </source>
</evidence>